<gene>
    <name evidence="1" type="ORF">FNF28_03687</name>
</gene>
<evidence type="ECO:0000313" key="1">
    <source>
        <dbReference type="EMBL" id="KAA0164800.1"/>
    </source>
</evidence>
<accession>A0A5A8DLF1</accession>
<name>A0A5A8DLF1_CAFRO</name>
<protein>
    <submittedName>
        <fullName evidence="1">Uncharacterized protein</fullName>
    </submittedName>
</protein>
<evidence type="ECO:0000313" key="2">
    <source>
        <dbReference type="Proteomes" id="UP000324907"/>
    </source>
</evidence>
<reference evidence="1 2" key="1">
    <citation type="submission" date="2019-07" db="EMBL/GenBank/DDBJ databases">
        <title>Genomes of Cafeteria roenbergensis.</title>
        <authorList>
            <person name="Fischer M.G."/>
            <person name="Hackl T."/>
            <person name="Roman M."/>
        </authorList>
    </citation>
    <scope>NUCLEOTIDE SEQUENCE [LARGE SCALE GENOMIC DNA]</scope>
    <source>
        <strain evidence="1 2">RCC970-E3</strain>
    </source>
</reference>
<dbReference type="EMBL" id="VLTL01000052">
    <property type="protein sequence ID" value="KAA0164800.1"/>
    <property type="molecule type" value="Genomic_DNA"/>
</dbReference>
<dbReference type="Proteomes" id="UP000324907">
    <property type="component" value="Unassembled WGS sequence"/>
</dbReference>
<sequence length="2856" mass="286999">MSTLSVQPVQIVGAEPTLTVSVFSDGVLPSKDFVIGSQVRAHVEVLFPDGVGSNVSLSVAWLGSPVFTLVTTYATPVVGPDVSTVPSEISFIPGHPGTAFESETFTIVNNDTGLRSGNWFAIDLIFEALPGADAQTSLLVQLLNSPHLVDVSNSSDILGLRIAEVVPPSAALSTSGPVDAGDLVTTTVVVGHSGASNATAFGLTVRDAGLVAGGIVSGSARYSLLSVAVNGTAVPGASVGTSSWGFGDAVVELPPLPAGSVSVVEYVVEMLGSVEAGETLHPNVSVTWRSHPTEVSRAQNTTVASDSVVALTIRSPVVSVGVQTDDASPGNTTALRGQVVEYSVRVPIPEGVTASARVDWSAATSGWPGDALEDLSIVSVVSVDMCDVTNTNTNDLVGEWVEVVIRGRVLVAEVVPPSATLSTSGPVDAGDLVTTTVVVGHSGASNATAFGLTVRDAGLVAGGIVSGSARYSLLSVAVNGTAVPGASVGTSSWGFGDAVVELPPLPAGSVSVVEYVVEMLGSVEAGETLHPNVSVTWRSHPTEVSRAQNTTVASDSVVALTIRSPVVSVGVQTDDASPGNTTALRGQVVEYSVRVPIPEGVTASAPGRLVGCHVGLAGRRSRDLSIVSVSSSSGAVTTSCAGSGGSLGWLASSGRSVVRARSVSVDMCDVTNTNTNDLVGEWVEVVIRGRVRLGVSRGAVVSPSASVSWLADGVDRVANATGSSASVEVLVAEVVPPSATLSTSGPVDAGDLVTTTVVVGHSGASNATAFGLTVRDAGLVAGGIVSGSARYSLLSVAVNGTAVPGASVGTSSWGFGDAVVELPPLPAGSVSVVEYVVEMLGSVEAGETLHPSVSVTWRSHPTEVSRAQNTTVASDSVVALTIRSPVVSVGVQTDDASPGNTTALRGQVVEYSVRVPIPEGVTASARVDWSAATSGWPGDALGDLSIVSVSSSSGAVTTSCAGSGGSLGWLASSGRSVVRARSVSVDMCDVTNTNTNDLVGEWVEVVIRGRVRLGVSRGAVVSPSASVSWLADGVDRVANATGSSASVEVLVAEVVPPSATLSTSGPVDAGDLVTTTVVVGHSGASNATAFGLTVRDAGLVAGGIVSGSARYSLLSVAVNGTAVPGASVGTSSWGFGDAVVELPPLPAGSVSVVEYVVEMLGSVEAGETLHPSVSVTWRSHPTEVSRAQNTTVASDSVVALTIRSPVVSVGVQTDDASPGNTTALRGQVVEYSVRVPIPEGVTASARVDWSAATSGWPGDALEDLSIVSVSSSSGAVTTSCAGSGGSLGWLASSGRSVVRARSVSVDMCDVTNTNTNDLVGEWVEVVIRGRVRLGVSRGAVVSPSASVSWLADGVDRVANATGSSASVEVLVAEAVPPSATLSTSGPVDAGDLVTTTVVVGHSGASNATAFGLTVRDAGLVAGGIVSGSARYSLLQVETLSVDLEFFVKDVASANRGAMFAFQASMHSLGEQLASADVSFAIVEPALLPLSVAPLAVTGVDAMDSIPVSVQLTLQALADGLAFNSTLFESEVISGRYVPEDVQFSGAQAVQLASLSSLDRAALSTPLLMLGMGQSPLQLGGGANFTFGANFSLDIESNDVTTMLTSANFFSHFNLTRARRYTAVAAAGPVFAHAIPVLGVSFSGDRAGGSAIVQGDSVVVAGEVALPNALSSASTLTVFFTVSGHITFGDAAAVSVTASDQHVQSNCSGVFAPLSLLPPGNTYVDGTTIVVALCTLQNSQNSLGVSEATRIEASFPVQGGVAGSSVVATVNFTSLLVPGINITSDALTLTAPSLALSNTTVEVPRLAVDGGDLIDVIFSIFHDANSSSDAFSPTLVDLNFAASQYAVDSVEVDGVRVESVNNSAAAARLNVGVSSSVDLVAMAAPASAAFRPSIAAASVSPAAVDMVDVNDILPAYGLQPGRRSTWTNNRTTGPLEYLDIVPLDAGDPFVSFLELGHLSNSTASAWNLTFSSDLLSLVAALSPPEVSVNTSQSVDGGDVVTISATVAHTVNSNAPAFGLTVRDAGLVAGGIVSGSARYSLLSVAVNGTAVPGASVGTSSWGFGDAVVELPPLPAGSVSVVEYVVEMLGSVEAGETLHPNVSTDDASPGNTTALRGQVVEYSVRVPIPEGVTASARVDWSAATSGWPGDALEDLSIVSVSSSSGAVTTSCAGSGGSLGWLASSGRSVVRARSVSVDMCDVTNTNTNDLVGEWVEVVIRGRVRLGVSRGAVVSPSASVSWLADGVDRVANATGSSASVERGVERDRVRLTVRDAGLVAGGIVSGSARYSLLSVAVNGTAVPGASVGTSSWGFGDAVVELPPLPAGSVSVVEYVVEMLGSVEAGETLHPNVSVTWRSHPTEVSRAQNTTVASDSVVALTIRSPVVSVGVQTDDASPGNTTALRGQVVEYSVRVPIPEGVTASARVDWSAATSGWPGDALEDLSIVSVSSSSGAVTTSCAGSGGSLGWLASSGRSVVRARSVSVDMCDVTNTNTNDLVGEWVEVVIRGRVRLGVSRGAVVSPSASVSWLADGVDRVANATGSSASVEVLVAEVVPPSAALSTSGPVDAGDLVTTTVVVGHSGASNATAFGLTVRDAGLVAGGIVSGSARYSLLSVAVNGTAVPGASVGTSSVEAGETLHPNVSVTWRSHPTEVSRAQNTTVASDSVVALTIRSPVVSVGVQTDDASPGNTTALRGQVVEYSVRVPIPEGVTASARVDWSAATSGWPGDALGDLSIVSVSSSSGAVTTSCAGSGGSLGWLASSGRSVVRARSVSVDMCDVTNTNTNDLVGEWVEVVIRGRVRLGVSRGAVVSPSASVSWLADGVDRVANATGSSASVEVLVAEVVPPSATLSTSGPVDAGTW</sequence>
<organism evidence="1 2">
    <name type="scientific">Cafeteria roenbergensis</name>
    <name type="common">Marine flagellate</name>
    <dbReference type="NCBI Taxonomy" id="33653"/>
    <lineage>
        <taxon>Eukaryota</taxon>
        <taxon>Sar</taxon>
        <taxon>Stramenopiles</taxon>
        <taxon>Bigyra</taxon>
        <taxon>Opalozoa</taxon>
        <taxon>Bicosoecida</taxon>
        <taxon>Cafeteriaceae</taxon>
        <taxon>Cafeteria</taxon>
    </lineage>
</organism>
<comment type="caution">
    <text evidence="1">The sequence shown here is derived from an EMBL/GenBank/DDBJ whole genome shotgun (WGS) entry which is preliminary data.</text>
</comment>
<proteinExistence type="predicted"/>